<dbReference type="SUPFAM" id="SSF56796">
    <property type="entry name" value="Dehydroquinate synthase-like"/>
    <property type="match status" value="1"/>
</dbReference>
<name>A0A1X7KXS7_9BACT</name>
<sequence>MDGNGEGGGSLMTKRYDELRRFIMPEVMFGPGAIDLVGPCAANLGLNRVLVVSDPGAQEQQLKVLTQISKQSNMS</sequence>
<evidence type="ECO:0000313" key="2">
    <source>
        <dbReference type="Proteomes" id="UP000193355"/>
    </source>
</evidence>
<proteinExistence type="predicted"/>
<evidence type="ECO:0000313" key="1">
    <source>
        <dbReference type="EMBL" id="SMG45832.1"/>
    </source>
</evidence>
<dbReference type="Proteomes" id="UP000193355">
    <property type="component" value="Unassembled WGS sequence"/>
</dbReference>
<reference evidence="2" key="1">
    <citation type="submission" date="2017-04" db="EMBL/GenBank/DDBJ databases">
        <authorList>
            <person name="Varghese N."/>
            <person name="Submissions S."/>
        </authorList>
    </citation>
    <scope>NUCLEOTIDE SEQUENCE [LARGE SCALE GENOMIC DNA]</scope>
    <source>
        <strain evidence="2">USBA 82</strain>
    </source>
</reference>
<protein>
    <recommendedName>
        <fullName evidence="3">Alcohol dehydrogenase</fullName>
    </recommendedName>
</protein>
<keyword evidence="2" id="KW-1185">Reference proteome</keyword>
<evidence type="ECO:0008006" key="3">
    <source>
        <dbReference type="Google" id="ProtNLM"/>
    </source>
</evidence>
<gene>
    <name evidence="1" type="ORF">SAMN06275492_13825</name>
</gene>
<dbReference type="Gene3D" id="3.40.50.1970">
    <property type="match status" value="1"/>
</dbReference>
<dbReference type="EMBL" id="FXBB01000038">
    <property type="protein sequence ID" value="SMG45832.1"/>
    <property type="molecule type" value="Genomic_DNA"/>
</dbReference>
<accession>A0A1X7KXS7</accession>
<dbReference type="AlphaFoldDB" id="A0A1X7KXS7"/>
<organism evidence="1 2">
    <name type="scientific">Dethiosulfovibrio salsuginis</name>
    <dbReference type="NCBI Taxonomy" id="561720"/>
    <lineage>
        <taxon>Bacteria</taxon>
        <taxon>Thermotogati</taxon>
        <taxon>Synergistota</taxon>
        <taxon>Synergistia</taxon>
        <taxon>Synergistales</taxon>
        <taxon>Dethiosulfovibrionaceae</taxon>
        <taxon>Dethiosulfovibrio</taxon>
    </lineage>
</organism>